<feature type="compositionally biased region" description="Basic and acidic residues" evidence="1">
    <location>
        <begin position="35"/>
        <end position="47"/>
    </location>
</feature>
<name>A0ABQ1H567_9BACL</name>
<feature type="compositionally biased region" description="Polar residues" evidence="1">
    <location>
        <begin position="51"/>
        <end position="60"/>
    </location>
</feature>
<proteinExistence type="predicted"/>
<evidence type="ECO:0000256" key="1">
    <source>
        <dbReference type="SAM" id="MobiDB-lite"/>
    </source>
</evidence>
<accession>A0ABQ1H567</accession>
<keyword evidence="3" id="KW-1185">Reference proteome</keyword>
<reference evidence="3" key="1">
    <citation type="journal article" date="2019" name="Int. J. Syst. Evol. Microbiol.">
        <title>The Global Catalogue of Microorganisms (GCM) 10K type strain sequencing project: providing services to taxonomists for standard genome sequencing and annotation.</title>
        <authorList>
            <consortium name="The Broad Institute Genomics Platform"/>
            <consortium name="The Broad Institute Genome Sequencing Center for Infectious Disease"/>
            <person name="Wu L."/>
            <person name="Ma J."/>
        </authorList>
    </citation>
    <scope>NUCLEOTIDE SEQUENCE [LARGE SCALE GENOMIC DNA]</scope>
    <source>
        <strain evidence="3">CGMCC 1.12404</strain>
    </source>
</reference>
<dbReference type="EMBL" id="BMEX01000028">
    <property type="protein sequence ID" value="GGA58184.1"/>
    <property type="molecule type" value="Genomic_DNA"/>
</dbReference>
<organism evidence="2 3">
    <name type="scientific">Kroppenstedtia guangzhouensis</name>
    <dbReference type="NCBI Taxonomy" id="1274356"/>
    <lineage>
        <taxon>Bacteria</taxon>
        <taxon>Bacillati</taxon>
        <taxon>Bacillota</taxon>
        <taxon>Bacilli</taxon>
        <taxon>Bacillales</taxon>
        <taxon>Thermoactinomycetaceae</taxon>
        <taxon>Kroppenstedtia</taxon>
    </lineage>
</organism>
<sequence>MECPWEAKGGTCGTVCMCESMEALGQFDEWAAKANESEKEEHSETEHGFSSADSRSNQAG</sequence>
<dbReference type="Proteomes" id="UP000617979">
    <property type="component" value="Unassembled WGS sequence"/>
</dbReference>
<gene>
    <name evidence="2" type="ORF">GCM10007416_34240</name>
</gene>
<protein>
    <submittedName>
        <fullName evidence="2">Uncharacterized protein</fullName>
    </submittedName>
</protein>
<evidence type="ECO:0000313" key="3">
    <source>
        <dbReference type="Proteomes" id="UP000617979"/>
    </source>
</evidence>
<feature type="region of interest" description="Disordered" evidence="1">
    <location>
        <begin position="33"/>
        <end position="60"/>
    </location>
</feature>
<evidence type="ECO:0000313" key="2">
    <source>
        <dbReference type="EMBL" id="GGA58184.1"/>
    </source>
</evidence>
<comment type="caution">
    <text evidence="2">The sequence shown here is derived from an EMBL/GenBank/DDBJ whole genome shotgun (WGS) entry which is preliminary data.</text>
</comment>